<proteinExistence type="predicted"/>
<dbReference type="RefSeq" id="WP_127041625.1">
    <property type="nucleotide sequence ID" value="NZ_JAABOK010000013.1"/>
</dbReference>
<feature type="region of interest" description="Disordered" evidence="1">
    <location>
        <begin position="233"/>
        <end position="261"/>
    </location>
</feature>
<dbReference type="InterPro" id="IPR013783">
    <property type="entry name" value="Ig-like_fold"/>
</dbReference>
<feature type="transmembrane region" description="Helical" evidence="2">
    <location>
        <begin position="28"/>
        <end position="46"/>
    </location>
</feature>
<dbReference type="InterPro" id="IPR035986">
    <property type="entry name" value="PKD_dom_sf"/>
</dbReference>
<evidence type="ECO:0000256" key="1">
    <source>
        <dbReference type="SAM" id="MobiDB-lite"/>
    </source>
</evidence>
<dbReference type="CDD" id="cd00146">
    <property type="entry name" value="PKD"/>
    <property type="match status" value="1"/>
</dbReference>
<dbReference type="EMBL" id="RIAR02000001">
    <property type="protein sequence ID" value="NSL87942.1"/>
    <property type="molecule type" value="Genomic_DNA"/>
</dbReference>
<evidence type="ECO:0000313" key="3">
    <source>
        <dbReference type="EMBL" id="NSL87942.1"/>
    </source>
</evidence>
<keyword evidence="4" id="KW-1185">Reference proteome</keyword>
<accession>A0A3S1DM37</accession>
<organism evidence="3 4">
    <name type="scientific">Chitinophaga solisilvae</name>
    <dbReference type="NCBI Taxonomy" id="1233460"/>
    <lineage>
        <taxon>Bacteria</taxon>
        <taxon>Pseudomonadati</taxon>
        <taxon>Bacteroidota</taxon>
        <taxon>Chitinophagia</taxon>
        <taxon>Chitinophagales</taxon>
        <taxon>Chitinophagaceae</taxon>
        <taxon>Chitinophaga</taxon>
    </lineage>
</organism>
<keyword evidence="2" id="KW-0812">Transmembrane</keyword>
<dbReference type="Proteomes" id="UP000281028">
    <property type="component" value="Unassembled WGS sequence"/>
</dbReference>
<protein>
    <submittedName>
        <fullName evidence="3">PKD domain-containing protein</fullName>
    </submittedName>
</protein>
<evidence type="ECO:0000256" key="2">
    <source>
        <dbReference type="SAM" id="Phobius"/>
    </source>
</evidence>
<evidence type="ECO:0000313" key="4">
    <source>
        <dbReference type="Proteomes" id="UP000281028"/>
    </source>
</evidence>
<reference evidence="3" key="1">
    <citation type="submission" date="2020-05" db="EMBL/GenBank/DDBJ databases">
        <title>Chitinophaga laudate sp. nov., isolated from a tropical peat swamp.</title>
        <authorList>
            <person name="Goh C.B.S."/>
            <person name="Lee M.S."/>
            <person name="Parimannan S."/>
            <person name="Pasbakhsh P."/>
            <person name="Yule C.M."/>
            <person name="Rajandas H."/>
            <person name="Loke S."/>
            <person name="Croft L."/>
            <person name="Tan J.B.L."/>
        </authorList>
    </citation>
    <scope>NUCLEOTIDE SEQUENCE</scope>
    <source>
        <strain evidence="3">Mgbs1</strain>
    </source>
</reference>
<dbReference type="SUPFAM" id="SSF49299">
    <property type="entry name" value="PKD domain"/>
    <property type="match status" value="2"/>
</dbReference>
<dbReference type="OrthoDB" id="1491323at2"/>
<keyword evidence="2" id="KW-0472">Membrane</keyword>
<keyword evidence="2" id="KW-1133">Transmembrane helix</keyword>
<sequence>MAPRKPDNEHKVNSFRPFGKIASHVDPMVLWTFFGLFIISIILLAFQLDGKEDCTNTDIQLSTRQHSGGKSYTVGEVITFNAVGSDKKRTDYAWEFGDSSARQTGAQVYHAFHKAGSYVVTLKSGKCTWNKEVIVVMPVTATPVSSAADVFPVIEGPSEVFAGRPVTFYNKTASATKWTWRLMQDNAEVHTQSSVTYTFSAPGERTLSLIINGDSAHMVMKSITVFPARAKPADDGDGGAFPAVVPRNDPPPPPPPVEEKPRVPAVSDDEFQYMLTQVVGKQKTAADFAKYLCDNLQARVLLNDNRTDNFAHFCDRIHGKKRVKIQKVNLVKDKNGCVTEIRVIYDKKFWPF</sequence>
<dbReference type="Gene3D" id="2.60.40.10">
    <property type="entry name" value="Immunoglobulins"/>
    <property type="match status" value="2"/>
</dbReference>
<dbReference type="InterPro" id="IPR000601">
    <property type="entry name" value="PKD_dom"/>
</dbReference>
<dbReference type="Pfam" id="PF18911">
    <property type="entry name" value="PKD_4"/>
    <property type="match status" value="1"/>
</dbReference>
<comment type="caution">
    <text evidence="3">The sequence shown here is derived from an EMBL/GenBank/DDBJ whole genome shotgun (WGS) entry which is preliminary data.</text>
</comment>
<dbReference type="AlphaFoldDB" id="A0A3S1DM37"/>
<name>A0A3S1DM37_9BACT</name>
<dbReference type="PROSITE" id="PS50093">
    <property type="entry name" value="PKD"/>
    <property type="match status" value="1"/>
</dbReference>
<gene>
    <name evidence="3" type="ORF">ECE50_013930</name>
</gene>